<dbReference type="SMART" id="SM00422">
    <property type="entry name" value="HTH_MERR"/>
    <property type="match status" value="1"/>
</dbReference>
<dbReference type="GO" id="GO:0003700">
    <property type="term" value="F:DNA-binding transcription factor activity"/>
    <property type="evidence" value="ECO:0007669"/>
    <property type="project" value="InterPro"/>
</dbReference>
<evidence type="ECO:0000313" key="7">
    <source>
        <dbReference type="Proteomes" id="UP000255508"/>
    </source>
</evidence>
<dbReference type="Proteomes" id="UP000255508">
    <property type="component" value="Unassembled WGS sequence"/>
</dbReference>
<sequence>MKDLERNFTLEELAGLVDLPRRTVRYYIQIGLIDKPEGRGRGAHYSQQHLEQLLEIRKWQQAGLSLERIRELLHASGGPEGLVPPSLPRQRGSLEVWSHLVVDEGVELVIEAGRANLTPEQVRALAEGVMALYENIRSKEES</sequence>
<dbReference type="CDD" id="cd00592">
    <property type="entry name" value="HTH_MerR-like"/>
    <property type="match status" value="1"/>
</dbReference>
<dbReference type="PROSITE" id="PS50937">
    <property type="entry name" value="HTH_MERR_2"/>
    <property type="match status" value="1"/>
</dbReference>
<dbReference type="InterPro" id="IPR009061">
    <property type="entry name" value="DNA-bd_dom_put_sf"/>
</dbReference>
<dbReference type="AlphaFoldDB" id="A0A370DZ56"/>
<evidence type="ECO:0000259" key="5">
    <source>
        <dbReference type="PROSITE" id="PS50937"/>
    </source>
</evidence>
<dbReference type="GO" id="GO:0003677">
    <property type="term" value="F:DNA binding"/>
    <property type="evidence" value="ECO:0007669"/>
    <property type="project" value="UniProtKB-KW"/>
</dbReference>
<gene>
    <name evidence="6" type="ORF">DIZ79_05215</name>
</gene>
<keyword evidence="3" id="KW-0238">DNA-binding</keyword>
<proteinExistence type="predicted"/>
<evidence type="ECO:0000256" key="4">
    <source>
        <dbReference type="ARBA" id="ARBA00023163"/>
    </source>
</evidence>
<evidence type="ECO:0000256" key="2">
    <source>
        <dbReference type="ARBA" id="ARBA00023015"/>
    </source>
</evidence>
<evidence type="ECO:0000256" key="3">
    <source>
        <dbReference type="ARBA" id="ARBA00023125"/>
    </source>
</evidence>
<dbReference type="InterPro" id="IPR047057">
    <property type="entry name" value="MerR_fam"/>
</dbReference>
<dbReference type="PANTHER" id="PTHR30204:SF69">
    <property type="entry name" value="MERR-FAMILY TRANSCRIPTIONAL REGULATOR"/>
    <property type="match status" value="1"/>
</dbReference>
<keyword evidence="1" id="KW-0678">Repressor</keyword>
<dbReference type="Pfam" id="PF13411">
    <property type="entry name" value="MerR_1"/>
    <property type="match status" value="1"/>
</dbReference>
<keyword evidence="2" id="KW-0805">Transcription regulation</keyword>
<dbReference type="EMBL" id="QFXD01000097">
    <property type="protein sequence ID" value="RDH91778.1"/>
    <property type="molecule type" value="Genomic_DNA"/>
</dbReference>
<dbReference type="PANTHER" id="PTHR30204">
    <property type="entry name" value="REDOX-CYCLING DRUG-SENSING TRANSCRIPTIONAL ACTIVATOR SOXR"/>
    <property type="match status" value="1"/>
</dbReference>
<organism evidence="6 7">
    <name type="scientific">endosymbiont of Lamellibrachia luymesi</name>
    <dbReference type="NCBI Taxonomy" id="2200907"/>
    <lineage>
        <taxon>Bacteria</taxon>
        <taxon>Pseudomonadati</taxon>
        <taxon>Pseudomonadota</taxon>
        <taxon>Gammaproteobacteria</taxon>
        <taxon>sulfur-oxidizing symbionts</taxon>
    </lineage>
</organism>
<evidence type="ECO:0000313" key="6">
    <source>
        <dbReference type="EMBL" id="RDH91778.1"/>
    </source>
</evidence>
<reference evidence="6 7" key="1">
    <citation type="journal article" date="2018" name="ISME J.">
        <title>Endosymbiont genomes yield clues of tubeworm success.</title>
        <authorList>
            <person name="Li Y."/>
            <person name="Liles M.R."/>
            <person name="Halanych K.M."/>
        </authorList>
    </citation>
    <scope>NUCLEOTIDE SEQUENCE [LARGE SCALE GENOMIC DNA]</scope>
    <source>
        <strain evidence="6">A1422</strain>
    </source>
</reference>
<dbReference type="Gene3D" id="1.10.1660.10">
    <property type="match status" value="1"/>
</dbReference>
<dbReference type="SUPFAM" id="SSF46955">
    <property type="entry name" value="Putative DNA-binding domain"/>
    <property type="match status" value="1"/>
</dbReference>
<evidence type="ECO:0000256" key="1">
    <source>
        <dbReference type="ARBA" id="ARBA00022491"/>
    </source>
</evidence>
<keyword evidence="4" id="KW-0804">Transcription</keyword>
<accession>A0A370DZ56</accession>
<dbReference type="InterPro" id="IPR000551">
    <property type="entry name" value="MerR-type_HTH_dom"/>
</dbReference>
<feature type="domain" description="HTH merR-type" evidence="5">
    <location>
        <begin position="7"/>
        <end position="75"/>
    </location>
</feature>
<protein>
    <submittedName>
        <fullName evidence="6">MerR family transcriptional regulator</fullName>
    </submittedName>
</protein>
<name>A0A370DZ56_9GAMM</name>
<comment type="caution">
    <text evidence="6">The sequence shown here is derived from an EMBL/GenBank/DDBJ whole genome shotgun (WGS) entry which is preliminary data.</text>
</comment>